<dbReference type="CDD" id="cd16917">
    <property type="entry name" value="HATPase_UhpB-NarQ-NarX-like"/>
    <property type="match status" value="1"/>
</dbReference>
<gene>
    <name evidence="13" type="ORF">HD599_003360</name>
</gene>
<dbReference type="RefSeq" id="WP_184239803.1">
    <property type="nucleotide sequence ID" value="NZ_JACHMJ010000001.1"/>
</dbReference>
<dbReference type="InterPro" id="IPR003594">
    <property type="entry name" value="HATPase_dom"/>
</dbReference>
<feature type="domain" description="Signal transduction histidine kinase subgroup 3 dimerisation and phosphoacceptor" evidence="11">
    <location>
        <begin position="222"/>
        <end position="286"/>
    </location>
</feature>
<feature type="transmembrane region" description="Helical" evidence="9">
    <location>
        <begin position="79"/>
        <end position="94"/>
    </location>
</feature>
<dbReference type="PANTHER" id="PTHR24421">
    <property type="entry name" value="NITRATE/NITRITE SENSOR PROTEIN NARX-RELATED"/>
    <property type="match status" value="1"/>
</dbReference>
<dbReference type="Proteomes" id="UP000536685">
    <property type="component" value="Unassembled WGS sequence"/>
</dbReference>
<keyword evidence="8" id="KW-0902">Two-component regulatory system</keyword>
<evidence type="ECO:0000313" key="13">
    <source>
        <dbReference type="EMBL" id="MBB5845037.1"/>
    </source>
</evidence>
<keyword evidence="6 13" id="KW-0418">Kinase</keyword>
<feature type="domain" description="DUF7134" evidence="12">
    <location>
        <begin position="18"/>
        <end position="136"/>
    </location>
</feature>
<dbReference type="GO" id="GO:0000155">
    <property type="term" value="F:phosphorelay sensor kinase activity"/>
    <property type="evidence" value="ECO:0007669"/>
    <property type="project" value="InterPro"/>
</dbReference>
<evidence type="ECO:0000256" key="9">
    <source>
        <dbReference type="SAM" id="Phobius"/>
    </source>
</evidence>
<dbReference type="InterPro" id="IPR011712">
    <property type="entry name" value="Sig_transdc_His_kin_sub3_dim/P"/>
</dbReference>
<organism evidence="13 14">
    <name type="scientific">Conyzicola lurida</name>
    <dbReference type="NCBI Taxonomy" id="1172621"/>
    <lineage>
        <taxon>Bacteria</taxon>
        <taxon>Bacillati</taxon>
        <taxon>Actinomycetota</taxon>
        <taxon>Actinomycetes</taxon>
        <taxon>Micrococcales</taxon>
        <taxon>Microbacteriaceae</taxon>
        <taxon>Conyzicola</taxon>
    </lineage>
</organism>
<keyword evidence="3" id="KW-0597">Phosphoprotein</keyword>
<evidence type="ECO:0000313" key="14">
    <source>
        <dbReference type="Proteomes" id="UP000536685"/>
    </source>
</evidence>
<evidence type="ECO:0000256" key="1">
    <source>
        <dbReference type="ARBA" id="ARBA00000085"/>
    </source>
</evidence>
<keyword evidence="9" id="KW-0472">Membrane</keyword>
<evidence type="ECO:0000259" key="12">
    <source>
        <dbReference type="Pfam" id="PF23539"/>
    </source>
</evidence>
<reference evidence="13 14" key="1">
    <citation type="submission" date="2020-08" db="EMBL/GenBank/DDBJ databases">
        <title>Sequencing the genomes of 1000 actinobacteria strains.</title>
        <authorList>
            <person name="Klenk H.-P."/>
        </authorList>
    </citation>
    <scope>NUCLEOTIDE SEQUENCE [LARGE SCALE GENOMIC DNA]</scope>
    <source>
        <strain evidence="13 14">DSM 105784</strain>
    </source>
</reference>
<dbReference type="EMBL" id="JACHMJ010000001">
    <property type="protein sequence ID" value="MBB5845037.1"/>
    <property type="molecule type" value="Genomic_DNA"/>
</dbReference>
<keyword evidence="5" id="KW-0547">Nucleotide-binding</keyword>
<protein>
    <recommendedName>
        <fullName evidence="2">histidine kinase</fullName>
        <ecNumber evidence="2">2.7.13.3</ecNumber>
    </recommendedName>
</protein>
<evidence type="ECO:0000256" key="6">
    <source>
        <dbReference type="ARBA" id="ARBA00022777"/>
    </source>
</evidence>
<dbReference type="Pfam" id="PF07730">
    <property type="entry name" value="HisKA_3"/>
    <property type="match status" value="1"/>
</dbReference>
<evidence type="ECO:0000256" key="5">
    <source>
        <dbReference type="ARBA" id="ARBA00022741"/>
    </source>
</evidence>
<evidence type="ECO:0000256" key="2">
    <source>
        <dbReference type="ARBA" id="ARBA00012438"/>
    </source>
</evidence>
<keyword evidence="4" id="KW-0808">Transferase</keyword>
<feature type="transmembrane region" description="Helical" evidence="9">
    <location>
        <begin position="20"/>
        <end position="42"/>
    </location>
</feature>
<dbReference type="GO" id="GO:0046983">
    <property type="term" value="F:protein dimerization activity"/>
    <property type="evidence" value="ECO:0007669"/>
    <property type="project" value="InterPro"/>
</dbReference>
<evidence type="ECO:0000256" key="3">
    <source>
        <dbReference type="ARBA" id="ARBA00022553"/>
    </source>
</evidence>
<proteinExistence type="predicted"/>
<keyword evidence="14" id="KW-1185">Reference proteome</keyword>
<evidence type="ECO:0000259" key="11">
    <source>
        <dbReference type="Pfam" id="PF07730"/>
    </source>
</evidence>
<evidence type="ECO:0000256" key="7">
    <source>
        <dbReference type="ARBA" id="ARBA00022840"/>
    </source>
</evidence>
<dbReference type="InterPro" id="IPR055558">
    <property type="entry name" value="DUF7134"/>
</dbReference>
<feature type="transmembrane region" description="Helical" evidence="9">
    <location>
        <begin position="100"/>
        <end position="117"/>
    </location>
</feature>
<feature type="domain" description="Histidine kinase/HSP90-like ATPase" evidence="10">
    <location>
        <begin position="336"/>
        <end position="420"/>
    </location>
</feature>
<evidence type="ECO:0000256" key="8">
    <source>
        <dbReference type="ARBA" id="ARBA00023012"/>
    </source>
</evidence>
<sequence length="432" mass="46510">MTDDWLRPRPGREGYRRDAIGVAALAVGTIVSALLHARSGYFTDLDVDPQLHPAPIWLSALMILALTVPLAWRRRYPEIVAVVVSVAFFLAPTFRVPEALFGSITLFIAIYSVGAWSRHRRAATITRVLIIVGMFVWIGVQLLLTVNDPDTLPGFSRSGVFSAFASYAVINVLTNLLYFGGAYYFGDSAYRGARSRAELEDRTEELAQEREISAHQAVALDRVRIARELHDVVAHHVSVMGVQAGAARRVLATDPAQASESLSTIEASARQAVDELHRLLTTLRDNDTDAASSSSSTRGVDQLPDLVEETSAAGIPATLHVVGDARPVPTLVGFTVYRVAQEALTNVRKHGGGRATVDVRLRYLADGVELEVADTGVGRGLTSSGTGLGHVGMRERLAAVGGELEVGPRARGGYLVRARIAPRITESTEAAS</sequence>
<dbReference type="PANTHER" id="PTHR24421:SF10">
    <property type="entry name" value="NITRATE_NITRITE SENSOR PROTEIN NARQ"/>
    <property type="match status" value="1"/>
</dbReference>
<feature type="transmembrane region" description="Helical" evidence="9">
    <location>
        <begin position="54"/>
        <end position="72"/>
    </location>
</feature>
<evidence type="ECO:0000256" key="4">
    <source>
        <dbReference type="ARBA" id="ARBA00022679"/>
    </source>
</evidence>
<dbReference type="Pfam" id="PF02518">
    <property type="entry name" value="HATPase_c"/>
    <property type="match status" value="1"/>
</dbReference>
<dbReference type="SUPFAM" id="SSF55874">
    <property type="entry name" value="ATPase domain of HSP90 chaperone/DNA topoisomerase II/histidine kinase"/>
    <property type="match status" value="1"/>
</dbReference>
<comment type="catalytic activity">
    <reaction evidence="1">
        <text>ATP + protein L-histidine = ADP + protein N-phospho-L-histidine.</text>
        <dbReference type="EC" id="2.7.13.3"/>
    </reaction>
</comment>
<dbReference type="GO" id="GO:0016020">
    <property type="term" value="C:membrane"/>
    <property type="evidence" value="ECO:0007669"/>
    <property type="project" value="InterPro"/>
</dbReference>
<evidence type="ECO:0000259" key="10">
    <source>
        <dbReference type="Pfam" id="PF02518"/>
    </source>
</evidence>
<keyword evidence="7" id="KW-0067">ATP-binding</keyword>
<dbReference type="AlphaFoldDB" id="A0A841APB4"/>
<dbReference type="InterPro" id="IPR036890">
    <property type="entry name" value="HATPase_C_sf"/>
</dbReference>
<dbReference type="InterPro" id="IPR050482">
    <property type="entry name" value="Sensor_HK_TwoCompSys"/>
</dbReference>
<accession>A0A841APB4</accession>
<keyword evidence="9" id="KW-0812">Transmembrane</keyword>
<dbReference type="Gene3D" id="3.30.565.10">
    <property type="entry name" value="Histidine kinase-like ATPase, C-terminal domain"/>
    <property type="match status" value="1"/>
</dbReference>
<name>A0A841APB4_9MICO</name>
<dbReference type="Pfam" id="PF23539">
    <property type="entry name" value="DUF7134"/>
    <property type="match status" value="1"/>
</dbReference>
<dbReference type="GO" id="GO:0005524">
    <property type="term" value="F:ATP binding"/>
    <property type="evidence" value="ECO:0007669"/>
    <property type="project" value="UniProtKB-KW"/>
</dbReference>
<keyword evidence="9" id="KW-1133">Transmembrane helix</keyword>
<dbReference type="EC" id="2.7.13.3" evidence="2"/>
<feature type="transmembrane region" description="Helical" evidence="9">
    <location>
        <begin position="164"/>
        <end position="186"/>
    </location>
</feature>
<dbReference type="Gene3D" id="1.20.5.1930">
    <property type="match status" value="1"/>
</dbReference>
<comment type="caution">
    <text evidence="13">The sequence shown here is derived from an EMBL/GenBank/DDBJ whole genome shotgun (WGS) entry which is preliminary data.</text>
</comment>
<feature type="transmembrane region" description="Helical" evidence="9">
    <location>
        <begin position="124"/>
        <end position="144"/>
    </location>
</feature>